<keyword evidence="1" id="KW-0812">Transmembrane</keyword>
<keyword evidence="1" id="KW-0472">Membrane</keyword>
<dbReference type="Proteomes" id="UP000808388">
    <property type="component" value="Unassembled WGS sequence"/>
</dbReference>
<evidence type="ECO:0000256" key="1">
    <source>
        <dbReference type="SAM" id="Phobius"/>
    </source>
</evidence>
<keyword evidence="1" id="KW-1133">Transmembrane helix</keyword>
<name>A0A9D6LMB6_9BACT</name>
<evidence type="ECO:0000313" key="2">
    <source>
        <dbReference type="EMBL" id="MBI3627134.1"/>
    </source>
</evidence>
<protein>
    <submittedName>
        <fullName evidence="2">Uncharacterized protein</fullName>
    </submittedName>
</protein>
<dbReference type="AlphaFoldDB" id="A0A9D6LMB6"/>
<gene>
    <name evidence="2" type="ORF">HY220_00055</name>
</gene>
<organism evidence="2 3">
    <name type="scientific">Candidatus Sungiibacteriota bacterium</name>
    <dbReference type="NCBI Taxonomy" id="2750080"/>
    <lineage>
        <taxon>Bacteria</taxon>
        <taxon>Candidatus Sungiibacteriota</taxon>
    </lineage>
</organism>
<reference evidence="2" key="1">
    <citation type="submission" date="2020-07" db="EMBL/GenBank/DDBJ databases">
        <title>Huge and variable diversity of episymbiotic CPR bacteria and DPANN archaea in groundwater ecosystems.</title>
        <authorList>
            <person name="He C.Y."/>
            <person name="Keren R."/>
            <person name="Whittaker M."/>
            <person name="Farag I.F."/>
            <person name="Doudna J."/>
            <person name="Cate J.H.D."/>
            <person name="Banfield J.F."/>
        </authorList>
    </citation>
    <scope>NUCLEOTIDE SEQUENCE</scope>
    <source>
        <strain evidence="2">NC_groundwater_972_Pr1_S-0.2um_49_27</strain>
    </source>
</reference>
<sequence>MNSIIKQPSAWVPVALSFAVFAAMLIYIGIAGIPVRETDEGTGAHLFQIWLVLEVLMVAFFALKWLPKMPKSALLVLMLQIAALSLPMSIVFSLKL</sequence>
<dbReference type="EMBL" id="JACQCQ010000001">
    <property type="protein sequence ID" value="MBI3627134.1"/>
    <property type="molecule type" value="Genomic_DNA"/>
</dbReference>
<proteinExistence type="predicted"/>
<feature type="transmembrane region" description="Helical" evidence="1">
    <location>
        <begin position="47"/>
        <end position="66"/>
    </location>
</feature>
<feature type="transmembrane region" description="Helical" evidence="1">
    <location>
        <begin position="12"/>
        <end position="35"/>
    </location>
</feature>
<evidence type="ECO:0000313" key="3">
    <source>
        <dbReference type="Proteomes" id="UP000808388"/>
    </source>
</evidence>
<comment type="caution">
    <text evidence="2">The sequence shown here is derived from an EMBL/GenBank/DDBJ whole genome shotgun (WGS) entry which is preliminary data.</text>
</comment>
<accession>A0A9D6LMB6</accession>
<feature type="transmembrane region" description="Helical" evidence="1">
    <location>
        <begin position="73"/>
        <end position="94"/>
    </location>
</feature>